<feature type="region of interest" description="Disordered" evidence="1">
    <location>
        <begin position="1"/>
        <end position="44"/>
    </location>
</feature>
<evidence type="ECO:0000313" key="2">
    <source>
        <dbReference type="EMBL" id="CRH07625.1"/>
    </source>
</evidence>
<gene>
    <name evidence="2" type="ORF">MAGMO_3489</name>
</gene>
<name>A0A1S7LL47_MAGMO</name>
<feature type="compositionally biased region" description="Basic and acidic residues" evidence="1">
    <location>
        <begin position="1"/>
        <end position="16"/>
    </location>
</feature>
<evidence type="ECO:0000256" key="1">
    <source>
        <dbReference type="SAM" id="MobiDB-lite"/>
    </source>
</evidence>
<dbReference type="EMBL" id="LO017727">
    <property type="protein sequence ID" value="CRH07625.1"/>
    <property type="molecule type" value="Genomic_DNA"/>
</dbReference>
<sequence length="55" mass="6158">MEKRPTRRRGDYEKTLPRPAGKGMIPFPDPSAYVQPPGPTPSAAMSEYITFRSYG</sequence>
<accession>A0A1S7LL47</accession>
<protein>
    <submittedName>
        <fullName evidence="2">Uncharacterized protein</fullName>
    </submittedName>
</protein>
<dbReference type="AlphaFoldDB" id="A0A1S7LL47"/>
<reference evidence="2" key="1">
    <citation type="submission" date="2015-04" db="EMBL/GenBank/DDBJ databases">
        <authorList>
            <person name="Syromyatnikov M.Y."/>
            <person name="Popov V.N."/>
        </authorList>
    </citation>
    <scope>NUCLEOTIDE SEQUENCE</scope>
    <source>
        <strain evidence="2">MO-1</strain>
    </source>
</reference>
<proteinExistence type="predicted"/>
<organism evidence="2">
    <name type="scientific">Magnetococcus massalia (strain MO-1)</name>
    <dbReference type="NCBI Taxonomy" id="451514"/>
    <lineage>
        <taxon>Bacteria</taxon>
        <taxon>Pseudomonadati</taxon>
        <taxon>Pseudomonadota</taxon>
        <taxon>Magnetococcia</taxon>
        <taxon>Magnetococcales</taxon>
        <taxon>Magnetococcaceae</taxon>
        <taxon>Magnetococcus</taxon>
    </lineage>
</organism>